<protein>
    <submittedName>
        <fullName evidence="2">Uncharacterized protein</fullName>
    </submittedName>
</protein>
<dbReference type="Proteomes" id="UP000683360">
    <property type="component" value="Unassembled WGS sequence"/>
</dbReference>
<reference evidence="2" key="1">
    <citation type="submission" date="2021-03" db="EMBL/GenBank/DDBJ databases">
        <authorList>
            <person name="Bekaert M."/>
        </authorList>
    </citation>
    <scope>NUCLEOTIDE SEQUENCE</scope>
</reference>
<feature type="compositionally biased region" description="Low complexity" evidence="1">
    <location>
        <begin position="138"/>
        <end position="152"/>
    </location>
</feature>
<gene>
    <name evidence="2" type="ORF">MEDL_15004</name>
</gene>
<dbReference type="EMBL" id="CAJPWZ010000742">
    <property type="protein sequence ID" value="CAG2200329.1"/>
    <property type="molecule type" value="Genomic_DNA"/>
</dbReference>
<accession>A0A8S3QWZ5</accession>
<dbReference type="OrthoDB" id="10463138at2759"/>
<proteinExistence type="predicted"/>
<evidence type="ECO:0000313" key="2">
    <source>
        <dbReference type="EMBL" id="CAG2200329.1"/>
    </source>
</evidence>
<keyword evidence="3" id="KW-1185">Reference proteome</keyword>
<feature type="region of interest" description="Disordered" evidence="1">
    <location>
        <begin position="122"/>
        <end position="152"/>
    </location>
</feature>
<organism evidence="2 3">
    <name type="scientific">Mytilus edulis</name>
    <name type="common">Blue mussel</name>
    <dbReference type="NCBI Taxonomy" id="6550"/>
    <lineage>
        <taxon>Eukaryota</taxon>
        <taxon>Metazoa</taxon>
        <taxon>Spiralia</taxon>
        <taxon>Lophotrochozoa</taxon>
        <taxon>Mollusca</taxon>
        <taxon>Bivalvia</taxon>
        <taxon>Autobranchia</taxon>
        <taxon>Pteriomorphia</taxon>
        <taxon>Mytilida</taxon>
        <taxon>Mytiloidea</taxon>
        <taxon>Mytilidae</taxon>
        <taxon>Mytilinae</taxon>
        <taxon>Mytilus</taxon>
    </lineage>
</organism>
<evidence type="ECO:0000256" key="1">
    <source>
        <dbReference type="SAM" id="MobiDB-lite"/>
    </source>
</evidence>
<name>A0A8S3QWZ5_MYTED</name>
<comment type="caution">
    <text evidence="2">The sequence shown here is derived from an EMBL/GenBank/DDBJ whole genome shotgun (WGS) entry which is preliminary data.</text>
</comment>
<evidence type="ECO:0000313" key="3">
    <source>
        <dbReference type="Proteomes" id="UP000683360"/>
    </source>
</evidence>
<dbReference type="AlphaFoldDB" id="A0A8S3QWZ5"/>
<sequence length="174" mass="19533">MTVQNLGLAANYRRRPAVRTLVRQVMAIGYLPIAVVCQNFRLLRTSHKTQRPCRRYDELRDFLDYFERNYLNGLFPKNELENNTSCKAITSDSDDGLDINELQHDATKAATENILSMRNCNASTKTESDKIENNIQRTNLPSNTMSNSTNSASKLTPQLINATSGPCTQAQTSA</sequence>